<feature type="domain" description="C4-type zinc ribbon" evidence="2">
    <location>
        <begin position="199"/>
        <end position="230"/>
    </location>
</feature>
<name>A0A2U3QF81_9BACT</name>
<evidence type="ECO:0000313" key="4">
    <source>
        <dbReference type="EMBL" id="SPP99969.1"/>
    </source>
</evidence>
<dbReference type="Proteomes" id="UP000245125">
    <property type="component" value="Unassembled WGS sequence"/>
</dbReference>
<feature type="domain" description="CT398-like coiled coil hairpin" evidence="3">
    <location>
        <begin position="30"/>
        <end position="179"/>
    </location>
</feature>
<organism evidence="4 5">
    <name type="scientific">Candidatus Sulfobium mesophilum</name>
    <dbReference type="NCBI Taxonomy" id="2016548"/>
    <lineage>
        <taxon>Bacteria</taxon>
        <taxon>Pseudomonadati</taxon>
        <taxon>Nitrospirota</taxon>
        <taxon>Nitrospiria</taxon>
        <taxon>Nitrospirales</taxon>
        <taxon>Nitrospiraceae</taxon>
        <taxon>Candidatus Sulfobium</taxon>
    </lineage>
</organism>
<evidence type="ECO:0000313" key="5">
    <source>
        <dbReference type="Proteomes" id="UP000245125"/>
    </source>
</evidence>
<gene>
    <name evidence="4" type="ORF">NBG4_140029</name>
</gene>
<dbReference type="Gene3D" id="1.10.287.1490">
    <property type="match status" value="1"/>
</dbReference>
<protein>
    <submittedName>
        <fullName evidence="4">Uncharacterized protein</fullName>
    </submittedName>
</protein>
<dbReference type="EMBL" id="OUUY01000046">
    <property type="protein sequence ID" value="SPP99969.1"/>
    <property type="molecule type" value="Genomic_DNA"/>
</dbReference>
<proteinExistence type="predicted"/>
<dbReference type="InterPro" id="IPR056003">
    <property type="entry name" value="CT398_CC_hairpin"/>
</dbReference>
<dbReference type="Pfam" id="PF02591">
    <property type="entry name" value="Zn_ribbon_9"/>
    <property type="match status" value="1"/>
</dbReference>
<keyword evidence="1" id="KW-0175">Coiled coil</keyword>
<sequence length="240" mass="27749">MKDLIRHLINLQETDTSIIKKRAFIEKIPSRIFEVDQPLKQANAELEKLKQKTESLAKKKRNKELFLEEINEKIKKMKARVSELKTNKEYQAHLKEMESFGGEIAGAEEEILVVMEELDAAVKLQKGKEEDVRRETDKLNVFKKQLDEEVLKYENELSGLREQRAKLVGFIDSDLYDKYMLLLRTGSGIAVTQAKNELCTGCNMNIPPQLYVEIKKSEDVIQCPQCLRILFSPESEENDS</sequence>
<keyword evidence="5" id="KW-1185">Reference proteome</keyword>
<evidence type="ECO:0000256" key="1">
    <source>
        <dbReference type="SAM" id="Coils"/>
    </source>
</evidence>
<dbReference type="AlphaFoldDB" id="A0A2U3QF81"/>
<accession>A0A2U3QF81</accession>
<dbReference type="Pfam" id="PF24481">
    <property type="entry name" value="CT398_CC"/>
    <property type="match status" value="1"/>
</dbReference>
<evidence type="ECO:0000259" key="2">
    <source>
        <dbReference type="Pfam" id="PF02591"/>
    </source>
</evidence>
<reference evidence="5" key="1">
    <citation type="submission" date="2018-03" db="EMBL/GenBank/DDBJ databases">
        <authorList>
            <person name="Zecchin S."/>
        </authorList>
    </citation>
    <scope>NUCLEOTIDE SEQUENCE [LARGE SCALE GENOMIC DNA]</scope>
</reference>
<feature type="coiled-coil region" evidence="1">
    <location>
        <begin position="39"/>
        <end position="87"/>
    </location>
</feature>
<dbReference type="OrthoDB" id="9795058at2"/>
<dbReference type="InterPro" id="IPR003743">
    <property type="entry name" value="Zf-RING_7"/>
</dbReference>
<evidence type="ECO:0000259" key="3">
    <source>
        <dbReference type="Pfam" id="PF24481"/>
    </source>
</evidence>